<sequence length="255" mass="26719">MDDEKAALCRCADRLASAAADSAAWSGCVALLEASLPLSAPAAAAERTVALAKALLKEASANSGKSTDLLRRVQDLRLTGIAADPDSPAAKALAFCQAEAICISQSQFAGAVSRRMLVAFGRIVAAGPQARLRLAQAGLQAGHPALASGLLLGYLRQASGDPLQEAAARREVVFLAQRGGSGVEVLRGFCAETLSRQHWLNERQDEAPPVPTPELLWLATTAWNEGVRMLQSKAEGDAKNAAQTFLSQARKHIAA</sequence>
<keyword evidence="2" id="KW-1185">Reference proteome</keyword>
<gene>
    <name evidence="1" type="ORF">AK812_SmicGene36116</name>
</gene>
<dbReference type="Proteomes" id="UP000186817">
    <property type="component" value="Unassembled WGS sequence"/>
</dbReference>
<dbReference type="EMBL" id="LSRX01001137">
    <property type="protein sequence ID" value="OLP83156.1"/>
    <property type="molecule type" value="Genomic_DNA"/>
</dbReference>
<organism evidence="1 2">
    <name type="scientific">Symbiodinium microadriaticum</name>
    <name type="common">Dinoflagellate</name>
    <name type="synonym">Zooxanthella microadriatica</name>
    <dbReference type="NCBI Taxonomy" id="2951"/>
    <lineage>
        <taxon>Eukaryota</taxon>
        <taxon>Sar</taxon>
        <taxon>Alveolata</taxon>
        <taxon>Dinophyceae</taxon>
        <taxon>Suessiales</taxon>
        <taxon>Symbiodiniaceae</taxon>
        <taxon>Symbiodinium</taxon>
    </lineage>
</organism>
<reference evidence="1 2" key="1">
    <citation type="submission" date="2016-02" db="EMBL/GenBank/DDBJ databases">
        <title>Genome analysis of coral dinoflagellate symbionts highlights evolutionary adaptations to a symbiotic lifestyle.</title>
        <authorList>
            <person name="Aranda M."/>
            <person name="Li Y."/>
            <person name="Liew Y.J."/>
            <person name="Baumgarten S."/>
            <person name="Simakov O."/>
            <person name="Wilson M."/>
            <person name="Piel J."/>
            <person name="Ashoor H."/>
            <person name="Bougouffa S."/>
            <person name="Bajic V.B."/>
            <person name="Ryu T."/>
            <person name="Ravasi T."/>
            <person name="Bayer T."/>
            <person name="Micklem G."/>
            <person name="Kim H."/>
            <person name="Bhak J."/>
            <person name="Lajeunesse T.C."/>
            <person name="Voolstra C.R."/>
        </authorList>
    </citation>
    <scope>NUCLEOTIDE SEQUENCE [LARGE SCALE GENOMIC DNA]</scope>
    <source>
        <strain evidence="1 2">CCMP2467</strain>
    </source>
</reference>
<name>A0A1Q9CJR9_SYMMI</name>
<comment type="caution">
    <text evidence="1">The sequence shown here is derived from an EMBL/GenBank/DDBJ whole genome shotgun (WGS) entry which is preliminary data.</text>
</comment>
<accession>A0A1Q9CJR9</accession>
<proteinExistence type="predicted"/>
<evidence type="ECO:0000313" key="1">
    <source>
        <dbReference type="EMBL" id="OLP83156.1"/>
    </source>
</evidence>
<dbReference type="AlphaFoldDB" id="A0A1Q9CJR9"/>
<protein>
    <submittedName>
        <fullName evidence="1">Uncharacterized protein</fullName>
    </submittedName>
</protein>
<evidence type="ECO:0000313" key="2">
    <source>
        <dbReference type="Proteomes" id="UP000186817"/>
    </source>
</evidence>